<comment type="cofactor">
    <cofactor evidence="10">
        <name>a divalent metal cation</name>
        <dbReference type="ChEBI" id="CHEBI:60240"/>
    </cofactor>
    <text evidence="10">Binds 1 divalent metal cation per subunit.</text>
</comment>
<comment type="similarity">
    <text evidence="1">Belongs to the metallo-dependent hydrolases superfamily. NagA family.</text>
</comment>
<gene>
    <name evidence="13" type="ORF">INT47_008950</name>
</gene>
<evidence type="ECO:0000256" key="6">
    <source>
        <dbReference type="ARBA" id="ARBA00023277"/>
    </source>
</evidence>
<dbReference type="InterPro" id="IPR003764">
    <property type="entry name" value="GlcNAc_6-P_deAcase"/>
</dbReference>
<dbReference type="PANTHER" id="PTHR11113">
    <property type="entry name" value="N-ACETYLGLUCOSAMINE-6-PHOSPHATE DEACETYLASE"/>
    <property type="match status" value="1"/>
</dbReference>
<keyword evidence="4 10" id="KW-0479">Metal-binding</keyword>
<dbReference type="InterPro" id="IPR032466">
    <property type="entry name" value="Metal_Hydrolase"/>
</dbReference>
<dbReference type="FunFam" id="3.20.20.140:FF:000065">
    <property type="entry name" value="N-acetylglucosamine-6-phosphate deacetylase"/>
    <property type="match status" value="1"/>
</dbReference>
<dbReference type="Pfam" id="PF01979">
    <property type="entry name" value="Amidohydro_1"/>
    <property type="match status" value="1"/>
</dbReference>
<dbReference type="InterPro" id="IPR011059">
    <property type="entry name" value="Metal-dep_hydrolase_composite"/>
</dbReference>
<feature type="binding site" evidence="9">
    <location>
        <position position="159"/>
    </location>
    <ligand>
        <name>substrate</name>
    </ligand>
</feature>
<evidence type="ECO:0000256" key="8">
    <source>
        <dbReference type="PIRSR" id="PIRSR038994-1"/>
    </source>
</evidence>
<dbReference type="InterPro" id="IPR006680">
    <property type="entry name" value="Amidohydro-rel"/>
</dbReference>
<evidence type="ECO:0000256" key="1">
    <source>
        <dbReference type="ARBA" id="ARBA00010716"/>
    </source>
</evidence>
<reference evidence="13" key="1">
    <citation type="submission" date="2020-12" db="EMBL/GenBank/DDBJ databases">
        <title>Metabolic potential, ecology and presence of endohyphal bacteria is reflected in genomic diversity of Mucoromycotina.</title>
        <authorList>
            <person name="Muszewska A."/>
            <person name="Okrasinska A."/>
            <person name="Steczkiewicz K."/>
            <person name="Drgas O."/>
            <person name="Orlowska M."/>
            <person name="Perlinska-Lenart U."/>
            <person name="Aleksandrzak-Piekarczyk T."/>
            <person name="Szatraj K."/>
            <person name="Zielenkiewicz U."/>
            <person name="Pilsyk S."/>
            <person name="Malc E."/>
            <person name="Mieczkowski P."/>
            <person name="Kruszewska J.S."/>
            <person name="Biernat P."/>
            <person name="Pawlowska J."/>
        </authorList>
    </citation>
    <scope>NUCLEOTIDE SEQUENCE</scope>
    <source>
        <strain evidence="13">WA0000017839</strain>
    </source>
</reference>
<accession>A0A8H7R429</accession>
<evidence type="ECO:0000256" key="3">
    <source>
        <dbReference type="ARBA" id="ARBA00018029"/>
    </source>
</evidence>
<dbReference type="Gene3D" id="3.20.20.140">
    <property type="entry name" value="Metal-dependent hydrolases"/>
    <property type="match status" value="1"/>
</dbReference>
<feature type="binding site" evidence="10">
    <location>
        <position position="241"/>
    </location>
    <ligand>
        <name>Zn(2+)</name>
        <dbReference type="ChEBI" id="CHEBI:29105"/>
    </ligand>
</feature>
<dbReference type="OrthoDB" id="10264777at2759"/>
<dbReference type="EMBL" id="JAEPRD010000056">
    <property type="protein sequence ID" value="KAG2202918.1"/>
    <property type="molecule type" value="Genomic_DNA"/>
</dbReference>
<dbReference type="CDD" id="cd00854">
    <property type="entry name" value="NagA"/>
    <property type="match status" value="1"/>
</dbReference>
<keyword evidence="6" id="KW-0119">Carbohydrate metabolism</keyword>
<keyword evidence="5" id="KW-0378">Hydrolase</keyword>
<feature type="binding site" evidence="9">
    <location>
        <begin position="358"/>
        <end position="360"/>
    </location>
    <ligand>
        <name>substrate</name>
    </ligand>
</feature>
<comment type="catalytic activity">
    <reaction evidence="7">
        <text>N-acetyl-D-glucosamine 6-phosphate + H2O = D-glucosamine 6-phosphate + acetate</text>
        <dbReference type="Rhea" id="RHEA:22936"/>
        <dbReference type="ChEBI" id="CHEBI:15377"/>
        <dbReference type="ChEBI" id="CHEBI:30089"/>
        <dbReference type="ChEBI" id="CHEBI:57513"/>
        <dbReference type="ChEBI" id="CHEBI:58725"/>
        <dbReference type="EC" id="3.5.1.25"/>
    </reaction>
</comment>
<evidence type="ECO:0000256" key="10">
    <source>
        <dbReference type="PIRSR" id="PIRSR038994-3"/>
    </source>
</evidence>
<dbReference type="GO" id="GO:0046872">
    <property type="term" value="F:metal ion binding"/>
    <property type="evidence" value="ECO:0007669"/>
    <property type="project" value="UniProtKB-KW"/>
</dbReference>
<feature type="active site" description="Proton donor/acceptor" evidence="8">
    <location>
        <position position="323"/>
    </location>
</feature>
<sequence>MPALEITESDKIYKIVNARLLLEHKIVENSYLWFQNGKIIHPQNLFFSARRDADEIIDAKGLLVVPGFIDTQINGSYGIDFADHEEPVDVLKKNIDKVAKGLLQYGCTAFCPTIVSSAPEVYEKVLPLLNHRKGTATGGAEILGAHLEGPFISVLKKGAHKQSVFKDAKNGIKDFDDVYGSELLKGSQAVSIITMAPEIDGVCDAIPDLVARGITVSMGHSACRIAEAEEAVTKGSTSITHLFNAMQAFHHRDPGLIGVLGAADLPIPKNGASHPEASNTSPDRQKPDPRPFYGLICDGVHVHPNSIRIAYYSHPTGAILVTDTLSAAGLPSGIYQLGGSEVEVVEDGAAYIKGSTTLAGSTITIDQCIRNFQKFTNCPLVEAIEAATLHPARLLGIDKKKGTLNVGGDADLVFLDDSTGEIVVKRVFVAGEEVKR</sequence>
<evidence type="ECO:0000256" key="4">
    <source>
        <dbReference type="ARBA" id="ARBA00022723"/>
    </source>
</evidence>
<dbReference type="GO" id="GO:0008448">
    <property type="term" value="F:N-acetylglucosamine-6-phosphate deacetylase activity"/>
    <property type="evidence" value="ECO:0007669"/>
    <property type="project" value="UniProtKB-EC"/>
</dbReference>
<dbReference type="Proteomes" id="UP000603453">
    <property type="component" value="Unassembled WGS sequence"/>
</dbReference>
<feature type="domain" description="Amidohydrolase-related" evidence="12">
    <location>
        <begin position="63"/>
        <end position="434"/>
    </location>
</feature>
<dbReference type="GO" id="GO:0006046">
    <property type="term" value="P:N-acetylglucosamine catabolic process"/>
    <property type="evidence" value="ECO:0007669"/>
    <property type="project" value="TreeGrafter"/>
</dbReference>
<comment type="caution">
    <text evidence="13">The sequence shown here is derived from an EMBL/GenBank/DDBJ whole genome shotgun (WGS) entry which is preliminary data.</text>
</comment>
<keyword evidence="14" id="KW-1185">Reference proteome</keyword>
<feature type="binding site" evidence="10">
    <location>
        <position position="220"/>
    </location>
    <ligand>
        <name>Zn(2+)</name>
        <dbReference type="ChEBI" id="CHEBI:29105"/>
    </ligand>
</feature>
<dbReference type="SUPFAM" id="SSF51556">
    <property type="entry name" value="Metallo-dependent hydrolases"/>
    <property type="match status" value="1"/>
</dbReference>
<dbReference type="PANTHER" id="PTHR11113:SF14">
    <property type="entry name" value="N-ACETYLGLUCOSAMINE-6-PHOSPHATE DEACETYLASE"/>
    <property type="match status" value="1"/>
</dbReference>
<organism evidence="13 14">
    <name type="scientific">Mucor saturninus</name>
    <dbReference type="NCBI Taxonomy" id="64648"/>
    <lineage>
        <taxon>Eukaryota</taxon>
        <taxon>Fungi</taxon>
        <taxon>Fungi incertae sedis</taxon>
        <taxon>Mucoromycota</taxon>
        <taxon>Mucoromycotina</taxon>
        <taxon>Mucoromycetes</taxon>
        <taxon>Mucorales</taxon>
        <taxon>Mucorineae</taxon>
        <taxon>Mucoraceae</taxon>
        <taxon>Mucor</taxon>
    </lineage>
</organism>
<evidence type="ECO:0000256" key="9">
    <source>
        <dbReference type="PIRSR" id="PIRSR038994-2"/>
    </source>
</evidence>
<dbReference type="AlphaFoldDB" id="A0A8H7R429"/>
<feature type="binding site" evidence="9">
    <location>
        <position position="301"/>
    </location>
    <ligand>
        <name>substrate</name>
    </ligand>
</feature>
<evidence type="ECO:0000256" key="7">
    <source>
        <dbReference type="ARBA" id="ARBA00047647"/>
    </source>
</evidence>
<feature type="binding site" evidence="10">
    <location>
        <position position="148"/>
    </location>
    <ligand>
        <name>Zn(2+)</name>
        <dbReference type="ChEBI" id="CHEBI:29105"/>
    </ligand>
</feature>
<dbReference type="SUPFAM" id="SSF51338">
    <property type="entry name" value="Composite domain of metallo-dependent hydrolases"/>
    <property type="match status" value="1"/>
</dbReference>
<dbReference type="EC" id="3.5.1.25" evidence="2"/>
<evidence type="ECO:0000256" key="11">
    <source>
        <dbReference type="SAM" id="MobiDB-lite"/>
    </source>
</evidence>
<name>A0A8H7R429_9FUNG</name>
<feature type="binding site" evidence="9">
    <location>
        <begin position="244"/>
        <end position="245"/>
    </location>
    <ligand>
        <name>substrate</name>
    </ligand>
</feature>
<feature type="binding site" evidence="9">
    <location>
        <position position="252"/>
    </location>
    <ligand>
        <name>substrate</name>
    </ligand>
</feature>
<evidence type="ECO:0000256" key="2">
    <source>
        <dbReference type="ARBA" id="ARBA00011899"/>
    </source>
</evidence>
<evidence type="ECO:0000313" key="14">
    <source>
        <dbReference type="Proteomes" id="UP000603453"/>
    </source>
</evidence>
<proteinExistence type="inferred from homology"/>
<dbReference type="PIRSF" id="PIRSF038994">
    <property type="entry name" value="NagA"/>
    <property type="match status" value="1"/>
</dbReference>
<feature type="region of interest" description="Disordered" evidence="11">
    <location>
        <begin position="268"/>
        <end position="289"/>
    </location>
</feature>
<evidence type="ECO:0000256" key="5">
    <source>
        <dbReference type="ARBA" id="ARBA00022801"/>
    </source>
</evidence>
<dbReference type="Gene3D" id="2.30.40.10">
    <property type="entry name" value="Urease, subunit C, domain 1"/>
    <property type="match status" value="1"/>
</dbReference>
<evidence type="ECO:0000259" key="12">
    <source>
        <dbReference type="Pfam" id="PF01979"/>
    </source>
</evidence>
<evidence type="ECO:0000313" key="13">
    <source>
        <dbReference type="EMBL" id="KAG2202918.1"/>
    </source>
</evidence>
<protein>
    <recommendedName>
        <fullName evidence="3">N-acetylglucosamine-6-phosphate deacetylase</fullName>
        <ecNumber evidence="2">3.5.1.25</ecNumber>
    </recommendedName>
</protein>